<feature type="compositionally biased region" description="Basic and acidic residues" evidence="1">
    <location>
        <begin position="810"/>
        <end position="828"/>
    </location>
</feature>
<gene>
    <name evidence="2" type="ORF">PR048_004472</name>
</gene>
<proteinExistence type="predicted"/>
<evidence type="ECO:0000313" key="3">
    <source>
        <dbReference type="Proteomes" id="UP001159363"/>
    </source>
</evidence>
<sequence length="901" mass="100578">MDSPSGRDTFESWSGQPDFGFSIVFPRSLQANSRMVLSCRRGLFCPGREQNEIPYWRVWHVENSSRNVRGCSKEAAFKAARRPGAHVQTMSARRSYDTAEAFLEASRRLFFVSRYRVATLRSGYAALVHCSQSTSARGSAIATTSWHCFQTCQRSKNPREVPFQTEPASQRRQKQAVNETKFLRSRKGPQVPKNEVPGYFVTQMCTRLLTRMDIGVEFDFTRVIVDPFPKPPTSNSIRCPKKNNKAGTRDLVKYSQRLYARRKQLMRAALAADESTLNCIVVKMDSFDLPWRSGLVSCRFGVREAPGSNPSNWAPVHNVCSVVVTPLESRRATSCSYNSSHPVWHALYECLQDIHGDSSPFLLQPFHELSNGFWPRLTSPHPAIQFVPKMFYRVEVGALGGPVHSANIVVGVDGATVAEGLACPPPTMAIRVQSPAGSLRIFTCGNRGGQFRWSVGLLRDLPIPPPLHSGSAPYSPHSPSSTLKTSMLRAAEISSLTLRRNRAVQHRHADEYLPSRGVVTFRGPVAGFRLVMFSSNHFFFFHTPLQWHFAPYEQQFRGMKISHANPSFDAIQTPWKIHYIPKSNCTPVHNVCSVVVTPLESRRATSCSYSSSHPVWHALYECLQDIHGDSSPFLLQPFHELSNGFWPHLTSAHPAIQFVPKMFYRVEVGALGGPVQSANIVVGVPHGTWHFHPGIGLNVSSTARSSEMVLQVAHQKIRIGGEKNGKESAMALDRSQNSPGVISENHGRPKSGWPDWEPNTDPPERDSSKLPLRHLDRTKPQVLSSPQLGKRKRRDVTSRGSDWSKSAHLRRTELENRRAAKRFLDRRSPPARKGRRRSTAVGKVARAGTVSGTATATFDFNISRATSNGGQIPEMYVIENIPISPALQLKLLRHSAQAQVI</sequence>
<evidence type="ECO:0000313" key="2">
    <source>
        <dbReference type="EMBL" id="KAJ8891913.1"/>
    </source>
</evidence>
<reference evidence="2 3" key="1">
    <citation type="submission" date="2023-02" db="EMBL/GenBank/DDBJ databases">
        <title>LHISI_Scaffold_Assembly.</title>
        <authorList>
            <person name="Stuart O.P."/>
            <person name="Cleave R."/>
            <person name="Magrath M.J.L."/>
            <person name="Mikheyev A.S."/>
        </authorList>
    </citation>
    <scope>NUCLEOTIDE SEQUENCE [LARGE SCALE GENOMIC DNA]</scope>
    <source>
        <strain evidence="2">Daus_M_001</strain>
        <tissue evidence="2">Leg muscle</tissue>
    </source>
</reference>
<feature type="compositionally biased region" description="Basic and acidic residues" evidence="1">
    <location>
        <begin position="762"/>
        <end position="779"/>
    </location>
</feature>
<dbReference type="Proteomes" id="UP001159363">
    <property type="component" value="Chromosome 2"/>
</dbReference>
<name>A0ABQ9I5J3_9NEOP</name>
<organism evidence="2 3">
    <name type="scientific">Dryococelus australis</name>
    <dbReference type="NCBI Taxonomy" id="614101"/>
    <lineage>
        <taxon>Eukaryota</taxon>
        <taxon>Metazoa</taxon>
        <taxon>Ecdysozoa</taxon>
        <taxon>Arthropoda</taxon>
        <taxon>Hexapoda</taxon>
        <taxon>Insecta</taxon>
        <taxon>Pterygota</taxon>
        <taxon>Neoptera</taxon>
        <taxon>Polyneoptera</taxon>
        <taxon>Phasmatodea</taxon>
        <taxon>Verophasmatodea</taxon>
        <taxon>Anareolatae</taxon>
        <taxon>Phasmatidae</taxon>
        <taxon>Eurycanthinae</taxon>
        <taxon>Dryococelus</taxon>
    </lineage>
</organism>
<feature type="region of interest" description="Disordered" evidence="1">
    <location>
        <begin position="720"/>
        <end position="842"/>
    </location>
</feature>
<protein>
    <submittedName>
        <fullName evidence="2">Uncharacterized protein</fullName>
    </submittedName>
</protein>
<feature type="compositionally biased region" description="Basic residues" evidence="1">
    <location>
        <begin position="829"/>
        <end position="838"/>
    </location>
</feature>
<accession>A0ABQ9I5J3</accession>
<evidence type="ECO:0000256" key="1">
    <source>
        <dbReference type="SAM" id="MobiDB-lite"/>
    </source>
</evidence>
<keyword evidence="3" id="KW-1185">Reference proteome</keyword>
<dbReference type="EMBL" id="JARBHB010000002">
    <property type="protein sequence ID" value="KAJ8891913.1"/>
    <property type="molecule type" value="Genomic_DNA"/>
</dbReference>
<comment type="caution">
    <text evidence="2">The sequence shown here is derived from an EMBL/GenBank/DDBJ whole genome shotgun (WGS) entry which is preliminary data.</text>
</comment>